<evidence type="ECO:0000256" key="3">
    <source>
        <dbReference type="ARBA" id="ARBA00022989"/>
    </source>
</evidence>
<proteinExistence type="inferred from homology"/>
<dbReference type="PANTHER" id="PTHR43701">
    <property type="entry name" value="MEMBRANE TRANSPORTER PROTEIN MJ0441-RELATED"/>
    <property type="match status" value="1"/>
</dbReference>
<evidence type="ECO:0000256" key="5">
    <source>
        <dbReference type="RuleBase" id="RU363041"/>
    </source>
</evidence>
<sequence length="459" mass="46137">MTSPEQGGASSAPLGAAAAMGAIDGGPVVPLDGTVMDVFGGTGGGQTGSTTGNLFGVAAQTWPQPAAGVQPDGGFQPLPAYPAPFAPGAPGTPGTTGTGQGGATTAAATQKAKTPIDMNMRIPKDATHKKFSDCRSCHDITKKSPANTNLPMPHEPLAGCDGCHVMITEKVAAGPTTVGWTVLSQLPGGQGITRSDVLICLIIGLAAMLALAASVDSGLLFMPVLLAFGYDPRLAAAASLILVAVCGLATMVRHSGTGLLDRRLFGMVGPAAFIGAFAGGFTAGQFHPGTLTPVLAGSLLCAALLMLRDPELAEAWGGRDEVGSLAWRAEYRGETYIVELFSAVLLTASCAFMGGTLGVAGTWALVPLAMSFYRLPLVPALVMAGAMLPFAGLGGYLGHAVNGSFDPPLLAPLAMTAMGGAVAGMLFAPLGRRSAGRLLAALALGAAGVWMILRLAGVM</sequence>
<evidence type="ECO:0000313" key="7">
    <source>
        <dbReference type="EMBL" id="AFZ77019.1"/>
    </source>
</evidence>
<evidence type="ECO:0000256" key="4">
    <source>
        <dbReference type="ARBA" id="ARBA00023136"/>
    </source>
</evidence>
<evidence type="ECO:0000256" key="6">
    <source>
        <dbReference type="SAM" id="MobiDB-lite"/>
    </source>
</evidence>
<accession>U5IHX4</accession>
<feature type="transmembrane region" description="Helical" evidence="5">
    <location>
        <begin position="340"/>
        <end position="365"/>
    </location>
</feature>
<dbReference type="InterPro" id="IPR002781">
    <property type="entry name" value="TM_pro_TauE-like"/>
</dbReference>
<gene>
    <name evidence="7" type="ORF">ALPM_00130</name>
</gene>
<evidence type="ECO:0000256" key="2">
    <source>
        <dbReference type="ARBA" id="ARBA00022692"/>
    </source>
</evidence>
<feature type="transmembrane region" description="Helical" evidence="5">
    <location>
        <begin position="409"/>
        <end position="428"/>
    </location>
</feature>
<feature type="transmembrane region" description="Helical" evidence="5">
    <location>
        <begin position="377"/>
        <end position="397"/>
    </location>
</feature>
<feature type="region of interest" description="Disordered" evidence="6">
    <location>
        <begin position="86"/>
        <end position="112"/>
    </location>
</feature>
<keyword evidence="3 5" id="KW-1133">Transmembrane helix</keyword>
<dbReference type="GO" id="GO:0005886">
    <property type="term" value="C:plasma membrane"/>
    <property type="evidence" value="ECO:0007669"/>
    <property type="project" value="UniProtKB-SubCell"/>
</dbReference>
<dbReference type="EMBL" id="JX869937">
    <property type="protein sequence ID" value="AFZ77019.1"/>
    <property type="molecule type" value="Genomic_DNA"/>
</dbReference>
<feature type="transmembrane region" description="Helical" evidence="5">
    <location>
        <begin position="234"/>
        <end position="252"/>
    </location>
</feature>
<protein>
    <recommendedName>
        <fullName evidence="5">Probable membrane transporter protein</fullName>
    </recommendedName>
</protein>
<keyword evidence="4 5" id="KW-0472">Membrane</keyword>
<feature type="compositionally biased region" description="Low complexity" evidence="6">
    <location>
        <begin position="103"/>
        <end position="112"/>
    </location>
</feature>
<dbReference type="InterPro" id="IPR051598">
    <property type="entry name" value="TSUP/Inactive_protease-like"/>
</dbReference>
<feature type="transmembrane region" description="Helical" evidence="5">
    <location>
        <begin position="434"/>
        <end position="453"/>
    </location>
</feature>
<dbReference type="Pfam" id="PF01925">
    <property type="entry name" value="TauE"/>
    <property type="match status" value="1"/>
</dbReference>
<feature type="transmembrane region" description="Helical" evidence="5">
    <location>
        <begin position="264"/>
        <end position="284"/>
    </location>
</feature>
<keyword evidence="5" id="KW-1003">Cell membrane</keyword>
<comment type="similarity">
    <text evidence="5">Belongs to the 4-toluene sulfonate uptake permease (TSUP) (TC 2.A.102) family.</text>
</comment>
<dbReference type="PANTHER" id="PTHR43701:SF5">
    <property type="entry name" value="MEMBRANE TRANSPORTER PROTEIN-RELATED"/>
    <property type="match status" value="1"/>
</dbReference>
<organism evidence="7">
    <name type="scientific">delta proteobacterium ML-1</name>
    <dbReference type="NCBI Taxonomy" id="947513"/>
    <lineage>
        <taxon>Bacteria</taxon>
        <taxon>Deltaproteobacteria</taxon>
    </lineage>
</organism>
<reference evidence="7" key="1">
    <citation type="journal article" date="2013" name="Environ. Microbiol.">
        <title>Comparative genomic analysis of magnetotactic bacteria from the Deltaproteobacteria provides new insights into magnetite and greigite magnetosome genes required for magnetotaxis.</title>
        <authorList>
            <person name="Lefevre C.T."/>
            <person name="Trubitsyn D."/>
            <person name="Abreu F."/>
            <person name="Kolinko S."/>
            <person name="Jogler C."/>
            <person name="de Almeida L.G."/>
            <person name="de Vasconcelos A.T."/>
            <person name="Kube M."/>
            <person name="Reinhardt R."/>
            <person name="Lins U."/>
            <person name="Pignol D."/>
            <person name="Schuler D."/>
            <person name="Bazylinski D.A."/>
            <person name="Ginet N."/>
        </authorList>
    </citation>
    <scope>NUCLEOTIDE SEQUENCE</scope>
    <source>
        <strain evidence="7">ML-1</strain>
    </source>
</reference>
<keyword evidence="2 5" id="KW-0812">Transmembrane</keyword>
<name>U5IHX4_9DELT</name>
<evidence type="ECO:0000256" key="1">
    <source>
        <dbReference type="ARBA" id="ARBA00004141"/>
    </source>
</evidence>
<dbReference type="AlphaFoldDB" id="U5IHX4"/>
<feature type="transmembrane region" description="Helical" evidence="5">
    <location>
        <begin position="197"/>
        <end position="222"/>
    </location>
</feature>
<comment type="subcellular location">
    <subcellularLocation>
        <location evidence="5">Cell membrane</location>
        <topology evidence="5">Multi-pass membrane protein</topology>
    </subcellularLocation>
    <subcellularLocation>
        <location evidence="1">Membrane</location>
        <topology evidence="1">Multi-pass membrane protein</topology>
    </subcellularLocation>
</comment>